<dbReference type="InterPro" id="IPR001647">
    <property type="entry name" value="HTH_TetR"/>
</dbReference>
<dbReference type="RefSeq" id="WP_260398358.1">
    <property type="nucleotide sequence ID" value="NZ_JACHKY010000002.1"/>
</dbReference>
<evidence type="ECO:0000313" key="5">
    <source>
        <dbReference type="Proteomes" id="UP000539957"/>
    </source>
</evidence>
<feature type="domain" description="HTH tetR-type" evidence="3">
    <location>
        <begin position="36"/>
        <end position="96"/>
    </location>
</feature>
<name>A0A7W7N2P5_9CAUL</name>
<reference evidence="4 5" key="1">
    <citation type="submission" date="2020-08" db="EMBL/GenBank/DDBJ databases">
        <title>Functional genomics of gut bacteria from endangered species of beetles.</title>
        <authorList>
            <person name="Carlos-Shanley C."/>
        </authorList>
    </citation>
    <scope>NUCLEOTIDE SEQUENCE [LARGE SCALE GENOMIC DNA]</scope>
    <source>
        <strain evidence="4 5">S00123</strain>
    </source>
</reference>
<dbReference type="PRINTS" id="PR00455">
    <property type="entry name" value="HTHTETR"/>
</dbReference>
<evidence type="ECO:0000256" key="2">
    <source>
        <dbReference type="PROSITE-ProRule" id="PRU00335"/>
    </source>
</evidence>
<evidence type="ECO:0000256" key="1">
    <source>
        <dbReference type="ARBA" id="ARBA00023125"/>
    </source>
</evidence>
<dbReference type="Gene3D" id="1.10.357.10">
    <property type="entry name" value="Tetracycline Repressor, domain 2"/>
    <property type="match status" value="1"/>
</dbReference>
<organism evidence="4 5">
    <name type="scientific">Brevundimonas bullata</name>
    <dbReference type="NCBI Taxonomy" id="13160"/>
    <lineage>
        <taxon>Bacteria</taxon>
        <taxon>Pseudomonadati</taxon>
        <taxon>Pseudomonadota</taxon>
        <taxon>Alphaproteobacteria</taxon>
        <taxon>Caulobacterales</taxon>
        <taxon>Caulobacteraceae</taxon>
        <taxon>Brevundimonas</taxon>
    </lineage>
</organism>
<gene>
    <name evidence="4" type="ORF">HNP32_001277</name>
</gene>
<dbReference type="PANTHER" id="PTHR30055:SF226">
    <property type="entry name" value="HTH-TYPE TRANSCRIPTIONAL REGULATOR PKSA"/>
    <property type="match status" value="1"/>
</dbReference>
<dbReference type="GO" id="GO:0000976">
    <property type="term" value="F:transcription cis-regulatory region binding"/>
    <property type="evidence" value="ECO:0007669"/>
    <property type="project" value="TreeGrafter"/>
</dbReference>
<dbReference type="InterPro" id="IPR050109">
    <property type="entry name" value="HTH-type_TetR-like_transc_reg"/>
</dbReference>
<feature type="DNA-binding region" description="H-T-H motif" evidence="2">
    <location>
        <begin position="59"/>
        <end position="78"/>
    </location>
</feature>
<sequence length="157" mass="16924">MDGSTFAPGPASPIASAFALDEQPERRMNKREAAKALTRSKVRNAAEALFDTVGYDKATIRGIAAKAGMSTGAVFANFKDKLALYVDIKGHKPVTVEQGHELFHVMLDLIPELQDEIEQRQTGGNAETWAYLDSLLQRAGPVVEAIKATAPAEAKDV</sequence>
<keyword evidence="1 2" id="KW-0238">DNA-binding</keyword>
<dbReference type="AlphaFoldDB" id="A0A7W7N2P5"/>
<dbReference type="GO" id="GO:0003700">
    <property type="term" value="F:DNA-binding transcription factor activity"/>
    <property type="evidence" value="ECO:0007669"/>
    <property type="project" value="TreeGrafter"/>
</dbReference>
<protein>
    <submittedName>
        <fullName evidence="4">AcrR family transcriptional regulator</fullName>
    </submittedName>
</protein>
<dbReference type="InterPro" id="IPR009057">
    <property type="entry name" value="Homeodomain-like_sf"/>
</dbReference>
<keyword evidence="5" id="KW-1185">Reference proteome</keyword>
<dbReference type="Proteomes" id="UP000539957">
    <property type="component" value="Unassembled WGS sequence"/>
</dbReference>
<dbReference type="PANTHER" id="PTHR30055">
    <property type="entry name" value="HTH-TYPE TRANSCRIPTIONAL REGULATOR RUTR"/>
    <property type="match status" value="1"/>
</dbReference>
<dbReference type="PROSITE" id="PS50977">
    <property type="entry name" value="HTH_TETR_2"/>
    <property type="match status" value="1"/>
</dbReference>
<dbReference type="SUPFAM" id="SSF46689">
    <property type="entry name" value="Homeodomain-like"/>
    <property type="match status" value="1"/>
</dbReference>
<evidence type="ECO:0000313" key="4">
    <source>
        <dbReference type="EMBL" id="MBB4797553.1"/>
    </source>
</evidence>
<accession>A0A7W7N2P5</accession>
<evidence type="ECO:0000259" key="3">
    <source>
        <dbReference type="PROSITE" id="PS50977"/>
    </source>
</evidence>
<comment type="caution">
    <text evidence="4">The sequence shown here is derived from an EMBL/GenBank/DDBJ whole genome shotgun (WGS) entry which is preliminary data.</text>
</comment>
<proteinExistence type="predicted"/>
<dbReference type="EMBL" id="JACHKY010000002">
    <property type="protein sequence ID" value="MBB4797553.1"/>
    <property type="molecule type" value="Genomic_DNA"/>
</dbReference>
<dbReference type="Pfam" id="PF00440">
    <property type="entry name" value="TetR_N"/>
    <property type="match status" value="1"/>
</dbReference>